<evidence type="ECO:0000313" key="3">
    <source>
        <dbReference type="Proteomes" id="UP000674318"/>
    </source>
</evidence>
<dbReference type="KEGG" id="phet:94287006"/>
<accession>A0A836HZV5</accession>
<feature type="region of interest" description="Disordered" evidence="1">
    <location>
        <begin position="1"/>
        <end position="33"/>
    </location>
</feature>
<feature type="compositionally biased region" description="Basic residues" evidence="1">
    <location>
        <begin position="474"/>
        <end position="483"/>
    </location>
</feature>
<feature type="region of interest" description="Disordered" evidence="1">
    <location>
        <begin position="420"/>
        <end position="439"/>
    </location>
</feature>
<dbReference type="Proteomes" id="UP000674318">
    <property type="component" value="Unassembled WGS sequence"/>
</dbReference>
<feature type="compositionally biased region" description="Polar residues" evidence="1">
    <location>
        <begin position="295"/>
        <end position="323"/>
    </location>
</feature>
<feature type="compositionally biased region" description="Low complexity" evidence="1">
    <location>
        <begin position="212"/>
        <end position="232"/>
    </location>
</feature>
<dbReference type="OrthoDB" id="262894at2759"/>
<feature type="compositionally biased region" description="Polar residues" evidence="1">
    <location>
        <begin position="267"/>
        <end position="284"/>
    </location>
</feature>
<dbReference type="GeneID" id="94287006"/>
<dbReference type="AlphaFoldDB" id="A0A836HZV5"/>
<feature type="region of interest" description="Disordered" evidence="1">
    <location>
        <begin position="196"/>
        <end position="328"/>
    </location>
</feature>
<sequence length="490" mass="54245">MSLERNPSRDRLLKTPPHQKPMQDDDVGVDRGEQQLAQPMPTTTAMRSTPVRGTSIFTKCTPGAVQSLDIQLERIVVRSDSIDLDHPAPLLLGGEYSVRIRFGSYSFSTTPVVCCEPKEVVYKGQQACITLKPVDGSEKLRFSLLEGKRQVARFSLDPAKLKADVKEWKEYAIPFRYNPTGQRTALDVRVRRVETNGNRSPMNWRASPQPPAAITASSTAADAHATTSSNTAPKPLVDTTSPSNVHAESGADSHAPRWSWSPEHPHNTTNPVAQKASQACSRLRSSPHRGLETSIDANTPTSGPLASSDTNRTNTPLRGSQWSAKDADQTVSGYRRARACEASSVQGGWEHTFMQQRPPPLTSNLADLPADRRPPSEHEKYIAEVLARLERHQQGPRQHTSLEEEWVGWREQRERSRCDSVSDMHGRSTSVNSVVSRADSVVSVVSRRASAPRPTHSNADHAVMTPFSPDTSAYRHHRRRRSPPARNPLI</sequence>
<evidence type="ECO:0000256" key="1">
    <source>
        <dbReference type="SAM" id="MobiDB-lite"/>
    </source>
</evidence>
<proteinExistence type="predicted"/>
<feature type="region of interest" description="Disordered" evidence="1">
    <location>
        <begin position="445"/>
        <end position="490"/>
    </location>
</feature>
<feature type="compositionally biased region" description="Low complexity" evidence="1">
    <location>
        <begin position="430"/>
        <end position="439"/>
    </location>
</feature>
<evidence type="ECO:0000313" key="2">
    <source>
        <dbReference type="EMBL" id="KAG5490758.1"/>
    </source>
</evidence>
<gene>
    <name evidence="2" type="ORF">JKF63_00880</name>
</gene>
<protein>
    <submittedName>
        <fullName evidence="2">Uncharacterized protein</fullName>
    </submittedName>
</protein>
<comment type="caution">
    <text evidence="2">The sequence shown here is derived from an EMBL/GenBank/DDBJ whole genome shotgun (WGS) entry which is preliminary data.</text>
</comment>
<keyword evidence="3" id="KW-1185">Reference proteome</keyword>
<organism evidence="2 3">
    <name type="scientific">Porcisia hertigi</name>
    <dbReference type="NCBI Taxonomy" id="2761500"/>
    <lineage>
        <taxon>Eukaryota</taxon>
        <taxon>Discoba</taxon>
        <taxon>Euglenozoa</taxon>
        <taxon>Kinetoplastea</taxon>
        <taxon>Metakinetoplastina</taxon>
        <taxon>Trypanosomatida</taxon>
        <taxon>Trypanosomatidae</taxon>
        <taxon>Leishmaniinae</taxon>
        <taxon>Porcisia</taxon>
    </lineage>
</organism>
<dbReference type="EMBL" id="JAFJZO010000036">
    <property type="protein sequence ID" value="KAG5490758.1"/>
    <property type="molecule type" value="Genomic_DNA"/>
</dbReference>
<feature type="compositionally biased region" description="Basic and acidic residues" evidence="1">
    <location>
        <begin position="1"/>
        <end position="13"/>
    </location>
</feature>
<name>A0A836HZV5_9TRYP</name>
<reference evidence="2 3" key="1">
    <citation type="submission" date="2021-02" db="EMBL/GenBank/DDBJ databases">
        <title>Porcisia hertigi Genome sequencing and assembly.</title>
        <authorList>
            <person name="Almutairi H."/>
            <person name="Gatherer D."/>
        </authorList>
    </citation>
    <scope>NUCLEOTIDE SEQUENCE [LARGE SCALE GENOMIC DNA]</scope>
    <source>
        <strain evidence="2 3">C119</strain>
    </source>
</reference>
<dbReference type="RefSeq" id="XP_067753086.1">
    <property type="nucleotide sequence ID" value="XM_067896929.1"/>
</dbReference>